<dbReference type="PROSITE" id="PS51352">
    <property type="entry name" value="THIOREDOXIN_2"/>
    <property type="match status" value="1"/>
</dbReference>
<dbReference type="PANTHER" id="PTHR42852:SF17">
    <property type="entry name" value="THIOREDOXIN-LIKE PROTEIN HI_1115"/>
    <property type="match status" value="1"/>
</dbReference>
<sequence length="500" mass="55795">MDKKRINLKNMNLKTITLAIPLLLLGSQASFGQLAAKKGITQEELYKHLNGLFQQGTAASKAEVLKEADYLAKSKKEEDQLLAGRIYTGLEKNDKAEAIKKSISKKFPKGITARNEAFGNLFEKNELTAAQAEAEYIRLSKQFPESSYDEKNRGIYGFALGVVAQQFAKEKNLEKVNSYLDQLKSTANYTNAIFAIGRELNQQKEYAFAQKILEPVYLNLSQQKSEGQKGNTGRQYQGGISLQYAEALLGNQQVDKALEILAKVQQESPSETATIAYAKALEAKGKSLDAFQLLESEVIKNGKEPKIMAELLPLYRKLNNSLSDTTNYLKGLNSRIDEMLVSKLQGEMVKKEAAQFSLVDRSGKEVSLASMKGKVVVLDFWATWCGPCKMSFPGMQAAVNKYANDPDVAFLFINTWQKEENYKELVNNFINENKYSFHVLFDEMKDRDKSVVTAYGVKGIPTKVIIDKEGFIRFQSSGGGADVEKIVHEISTKIELAKKG</sequence>
<dbReference type="EMBL" id="BAAAZK010000009">
    <property type="protein sequence ID" value="GAA4185905.1"/>
    <property type="molecule type" value="Genomic_DNA"/>
</dbReference>
<evidence type="ECO:0000256" key="1">
    <source>
        <dbReference type="ARBA" id="ARBA00023284"/>
    </source>
</evidence>
<evidence type="ECO:0000256" key="2">
    <source>
        <dbReference type="SAM" id="SignalP"/>
    </source>
</evidence>
<dbReference type="Gene3D" id="3.40.30.10">
    <property type="entry name" value="Glutaredoxin"/>
    <property type="match status" value="1"/>
</dbReference>
<organism evidence="4 5">
    <name type="scientific">Sphingobacterium ginsenosidimutans</name>
    <dbReference type="NCBI Taxonomy" id="687845"/>
    <lineage>
        <taxon>Bacteria</taxon>
        <taxon>Pseudomonadati</taxon>
        <taxon>Bacteroidota</taxon>
        <taxon>Sphingobacteriia</taxon>
        <taxon>Sphingobacteriales</taxon>
        <taxon>Sphingobacteriaceae</taxon>
        <taxon>Sphingobacterium</taxon>
    </lineage>
</organism>
<name>A0ABP8ALL8_9SPHI</name>
<feature type="domain" description="Thioredoxin" evidence="3">
    <location>
        <begin position="347"/>
        <end position="495"/>
    </location>
</feature>
<reference evidence="5" key="1">
    <citation type="journal article" date="2019" name="Int. J. Syst. Evol. Microbiol.">
        <title>The Global Catalogue of Microorganisms (GCM) 10K type strain sequencing project: providing services to taxonomists for standard genome sequencing and annotation.</title>
        <authorList>
            <consortium name="The Broad Institute Genomics Platform"/>
            <consortium name="The Broad Institute Genome Sequencing Center for Infectious Disease"/>
            <person name="Wu L."/>
            <person name="Ma J."/>
        </authorList>
    </citation>
    <scope>NUCLEOTIDE SEQUENCE [LARGE SCALE GENOMIC DNA]</scope>
    <source>
        <strain evidence="5">JCM 16722</strain>
    </source>
</reference>
<dbReference type="PROSITE" id="PS00194">
    <property type="entry name" value="THIOREDOXIN_1"/>
    <property type="match status" value="1"/>
</dbReference>
<dbReference type="InterPro" id="IPR000866">
    <property type="entry name" value="AhpC/TSA"/>
</dbReference>
<dbReference type="InterPro" id="IPR017937">
    <property type="entry name" value="Thioredoxin_CS"/>
</dbReference>
<proteinExistence type="predicted"/>
<feature type="signal peptide" evidence="2">
    <location>
        <begin position="1"/>
        <end position="32"/>
    </location>
</feature>
<evidence type="ECO:0000313" key="5">
    <source>
        <dbReference type="Proteomes" id="UP001500167"/>
    </source>
</evidence>
<gene>
    <name evidence="4" type="ORF">GCM10022218_48470</name>
</gene>
<dbReference type="Proteomes" id="UP001500167">
    <property type="component" value="Unassembled WGS sequence"/>
</dbReference>
<keyword evidence="5" id="KW-1185">Reference proteome</keyword>
<evidence type="ECO:0000313" key="4">
    <source>
        <dbReference type="EMBL" id="GAA4185905.1"/>
    </source>
</evidence>
<evidence type="ECO:0000259" key="3">
    <source>
        <dbReference type="PROSITE" id="PS51352"/>
    </source>
</evidence>
<accession>A0ABP8ALL8</accession>
<feature type="chain" id="PRO_5045121601" description="Thioredoxin domain-containing protein" evidence="2">
    <location>
        <begin position="33"/>
        <end position="500"/>
    </location>
</feature>
<comment type="caution">
    <text evidence="4">The sequence shown here is derived from an EMBL/GenBank/DDBJ whole genome shotgun (WGS) entry which is preliminary data.</text>
</comment>
<dbReference type="InterPro" id="IPR050553">
    <property type="entry name" value="Thioredoxin_ResA/DsbE_sf"/>
</dbReference>
<keyword evidence="2" id="KW-0732">Signal</keyword>
<dbReference type="CDD" id="cd02966">
    <property type="entry name" value="TlpA_like_family"/>
    <property type="match status" value="1"/>
</dbReference>
<dbReference type="Pfam" id="PF00578">
    <property type="entry name" value="AhpC-TSA"/>
    <property type="match status" value="1"/>
</dbReference>
<protein>
    <recommendedName>
        <fullName evidence="3">Thioredoxin domain-containing protein</fullName>
    </recommendedName>
</protein>
<keyword evidence="1" id="KW-0676">Redox-active center</keyword>
<dbReference type="InterPro" id="IPR036249">
    <property type="entry name" value="Thioredoxin-like_sf"/>
</dbReference>
<dbReference type="PANTHER" id="PTHR42852">
    <property type="entry name" value="THIOL:DISULFIDE INTERCHANGE PROTEIN DSBE"/>
    <property type="match status" value="1"/>
</dbReference>
<dbReference type="InterPro" id="IPR013766">
    <property type="entry name" value="Thioredoxin_domain"/>
</dbReference>
<dbReference type="SUPFAM" id="SSF52833">
    <property type="entry name" value="Thioredoxin-like"/>
    <property type="match status" value="1"/>
</dbReference>